<evidence type="ECO:0000256" key="2">
    <source>
        <dbReference type="SAM" id="Phobius"/>
    </source>
</evidence>
<dbReference type="STRING" id="206665.SAMN04488516_10426"/>
<protein>
    <submittedName>
        <fullName evidence="4">RND family efflux transporter, MFP subunit</fullName>
    </submittedName>
</protein>
<dbReference type="GO" id="GO:0015562">
    <property type="term" value="F:efflux transmembrane transporter activity"/>
    <property type="evidence" value="ECO:0007669"/>
    <property type="project" value="TreeGrafter"/>
</dbReference>
<dbReference type="NCBIfam" id="TIGR01730">
    <property type="entry name" value="RND_mfp"/>
    <property type="match status" value="1"/>
</dbReference>
<dbReference type="SUPFAM" id="SSF111369">
    <property type="entry name" value="HlyD-like secretion proteins"/>
    <property type="match status" value="1"/>
</dbReference>
<evidence type="ECO:0000256" key="1">
    <source>
        <dbReference type="ARBA" id="ARBA00009477"/>
    </source>
</evidence>
<dbReference type="RefSeq" id="WP_092064663.1">
    <property type="nucleotide sequence ID" value="NZ_FNIN01000004.1"/>
</dbReference>
<feature type="transmembrane region" description="Helical" evidence="2">
    <location>
        <begin position="9"/>
        <end position="31"/>
    </location>
</feature>
<proteinExistence type="inferred from homology"/>
<dbReference type="Gene3D" id="2.40.30.170">
    <property type="match status" value="1"/>
</dbReference>
<dbReference type="PANTHER" id="PTHR30469">
    <property type="entry name" value="MULTIDRUG RESISTANCE PROTEIN MDTA"/>
    <property type="match status" value="1"/>
</dbReference>
<dbReference type="EMBL" id="FNIN01000004">
    <property type="protein sequence ID" value="SDN65089.1"/>
    <property type="molecule type" value="Genomic_DNA"/>
</dbReference>
<gene>
    <name evidence="4" type="ORF">SAMN04488516_10426</name>
</gene>
<evidence type="ECO:0000313" key="5">
    <source>
        <dbReference type="Proteomes" id="UP000199602"/>
    </source>
</evidence>
<evidence type="ECO:0000259" key="3">
    <source>
        <dbReference type="Pfam" id="PF25973"/>
    </source>
</evidence>
<dbReference type="GO" id="GO:1990281">
    <property type="term" value="C:efflux pump complex"/>
    <property type="evidence" value="ECO:0007669"/>
    <property type="project" value="TreeGrafter"/>
</dbReference>
<organism evidence="4 5">
    <name type="scientific">Desulfonauticus submarinus</name>
    <dbReference type="NCBI Taxonomy" id="206665"/>
    <lineage>
        <taxon>Bacteria</taxon>
        <taxon>Pseudomonadati</taxon>
        <taxon>Thermodesulfobacteriota</taxon>
        <taxon>Desulfovibrionia</taxon>
        <taxon>Desulfovibrionales</taxon>
        <taxon>Desulfonauticaceae</taxon>
        <taxon>Desulfonauticus</taxon>
    </lineage>
</organism>
<dbReference type="Gene3D" id="1.10.287.470">
    <property type="entry name" value="Helix hairpin bin"/>
    <property type="match status" value="1"/>
</dbReference>
<keyword evidence="5" id="KW-1185">Reference proteome</keyword>
<keyword evidence="2" id="KW-0472">Membrane</keyword>
<dbReference type="AlphaFoldDB" id="A0A1H0D4T3"/>
<comment type="similarity">
    <text evidence="1">Belongs to the membrane fusion protein (MFP) (TC 8.A.1) family.</text>
</comment>
<dbReference type="InterPro" id="IPR006143">
    <property type="entry name" value="RND_pump_MFP"/>
</dbReference>
<keyword evidence="2" id="KW-0812">Transmembrane</keyword>
<dbReference type="PANTHER" id="PTHR30469:SF12">
    <property type="entry name" value="MULTIDRUG RESISTANCE PROTEIN MDTA"/>
    <property type="match status" value="1"/>
</dbReference>
<evidence type="ECO:0000313" key="4">
    <source>
        <dbReference type="EMBL" id="SDN65089.1"/>
    </source>
</evidence>
<dbReference type="Proteomes" id="UP000199602">
    <property type="component" value="Unassembled WGS sequence"/>
</dbReference>
<name>A0A1H0D4T3_9BACT</name>
<dbReference type="Gene3D" id="2.40.50.100">
    <property type="match status" value="1"/>
</dbReference>
<accession>A0A1H0D4T3</accession>
<dbReference type="OrthoDB" id="9806939at2"/>
<sequence>MILSMKNKVLFNAIIIILILLFATFGFKFLANQKKHPNPIQTLSQIPVVQTQIVRTQTEQIIFSAQGTVEAREVASLVPQVGGKVIFISKSLNPGAIVRPNQLLLKIDPASYKIALKQAKASVIEAKANLTLVQSKATEAIWAWQLEHKGSPPPLVAKEPQLKQAEAKLAQAKASLEQAELNLKRTSLYAPFKARVIERKIGLGQYISPGQTVATLYKIDNLEVKVPIEQNKLKWITPIKTKVKIIDPNTQNTWEGKFVRISANIDTSTRLLYIYVKVFNSKNLFPGSFVKVKFYGKNVLNVCWIPEKALHDFNTIWVVKNNKIYFKKVQALIRKENKVLVHGLKDKDEIIISPLGEVKQGLTVKIIK</sequence>
<keyword evidence="2" id="KW-1133">Transmembrane helix</keyword>
<dbReference type="Pfam" id="PF25973">
    <property type="entry name" value="BSH_CzcB"/>
    <property type="match status" value="1"/>
</dbReference>
<dbReference type="InterPro" id="IPR058647">
    <property type="entry name" value="BSH_CzcB-like"/>
</dbReference>
<feature type="domain" description="CzcB-like barrel-sandwich hybrid" evidence="3">
    <location>
        <begin position="74"/>
        <end position="215"/>
    </location>
</feature>
<reference evidence="4 5" key="1">
    <citation type="submission" date="2016-10" db="EMBL/GenBank/DDBJ databases">
        <authorList>
            <person name="de Groot N.N."/>
        </authorList>
    </citation>
    <scope>NUCLEOTIDE SEQUENCE [LARGE SCALE GENOMIC DNA]</scope>
    <source>
        <strain evidence="4 5">DSM 15269</strain>
    </source>
</reference>
<dbReference type="Gene3D" id="2.40.420.20">
    <property type="match status" value="1"/>
</dbReference>